<evidence type="ECO:0000256" key="4">
    <source>
        <dbReference type="SAM" id="MobiDB-lite"/>
    </source>
</evidence>
<dbReference type="GO" id="GO:0015031">
    <property type="term" value="P:protein transport"/>
    <property type="evidence" value="ECO:0007669"/>
    <property type="project" value="UniProtKB-KW"/>
</dbReference>
<comment type="caution">
    <text evidence="6">The sequence shown here is derived from an EMBL/GenBank/DDBJ whole genome shotgun (WGS) entry which is preliminary data.</text>
</comment>
<evidence type="ECO:0000313" key="6">
    <source>
        <dbReference type="EMBL" id="KAI5078092.1"/>
    </source>
</evidence>
<dbReference type="AlphaFoldDB" id="A0A9D4V2I1"/>
<evidence type="ECO:0000259" key="5">
    <source>
        <dbReference type="Pfam" id="PF03081"/>
    </source>
</evidence>
<feature type="region of interest" description="Disordered" evidence="4">
    <location>
        <begin position="131"/>
        <end position="171"/>
    </location>
</feature>
<dbReference type="Pfam" id="PF03081">
    <property type="entry name" value="Exo70_C"/>
    <property type="match status" value="1"/>
</dbReference>
<feature type="compositionally biased region" description="Basic and acidic residues" evidence="4">
    <location>
        <begin position="131"/>
        <end position="142"/>
    </location>
</feature>
<feature type="domain" description="Exocyst complex subunit Exo70 C-terminal" evidence="5">
    <location>
        <begin position="18"/>
        <end position="133"/>
    </location>
</feature>
<sequence length="171" mass="19712">LFTTSYELTLRRAVVLQQNERGENSEECELSRTINHMLTSLERRVNEAATHMNSKGQTLSSLFLMNNYWYIHATLSQNEKLCSLLGDECLDRYREKANIYAHKYQREAWTALLEYLGTEQNEEMMDKYMQEEKNGGNDDNKQSRRGGGGTWTMLRSHSVNGGKSNGACKKN</sequence>
<dbReference type="InterPro" id="IPR046364">
    <property type="entry name" value="Exo70_C"/>
</dbReference>
<proteinExistence type="inferred from homology"/>
<evidence type="ECO:0000256" key="1">
    <source>
        <dbReference type="ARBA" id="ARBA00006756"/>
    </source>
</evidence>
<keyword evidence="7" id="KW-1185">Reference proteome</keyword>
<dbReference type="Gene3D" id="1.20.1280.170">
    <property type="entry name" value="Exocyst complex component Exo70"/>
    <property type="match status" value="1"/>
</dbReference>
<name>A0A9D4V2I1_ADICA</name>
<keyword evidence="2 3" id="KW-0813">Transport</keyword>
<dbReference type="GO" id="GO:0005546">
    <property type="term" value="F:phosphatidylinositol-4,5-bisphosphate binding"/>
    <property type="evidence" value="ECO:0007669"/>
    <property type="project" value="InterPro"/>
</dbReference>
<keyword evidence="3" id="KW-0268">Exocytosis</keyword>
<dbReference type="OrthoDB" id="1922221at2759"/>
<comment type="similarity">
    <text evidence="1 3">Belongs to the EXO70 family.</text>
</comment>
<evidence type="ECO:0000256" key="3">
    <source>
        <dbReference type="RuleBase" id="RU365026"/>
    </source>
</evidence>
<feature type="compositionally biased region" description="Polar residues" evidence="4">
    <location>
        <begin position="153"/>
        <end position="162"/>
    </location>
</feature>
<dbReference type="InterPro" id="IPR004140">
    <property type="entry name" value="Exo70"/>
</dbReference>
<accession>A0A9D4V2I1</accession>
<feature type="non-terminal residue" evidence="6">
    <location>
        <position position="171"/>
    </location>
</feature>
<dbReference type="PANTHER" id="PTHR12542">
    <property type="entry name" value="EXOCYST COMPLEX PROTEIN EXO70"/>
    <property type="match status" value="1"/>
</dbReference>
<dbReference type="GO" id="GO:0006887">
    <property type="term" value="P:exocytosis"/>
    <property type="evidence" value="ECO:0007669"/>
    <property type="project" value="UniProtKB-KW"/>
</dbReference>
<evidence type="ECO:0000256" key="2">
    <source>
        <dbReference type="ARBA" id="ARBA00022448"/>
    </source>
</evidence>
<dbReference type="InterPro" id="IPR016159">
    <property type="entry name" value="Cullin_repeat-like_dom_sf"/>
</dbReference>
<keyword evidence="3" id="KW-0653">Protein transport</keyword>
<dbReference type="Proteomes" id="UP000886520">
    <property type="component" value="Chromosome 7"/>
</dbReference>
<protein>
    <recommendedName>
        <fullName evidence="3">Exocyst subunit Exo70 family protein</fullName>
    </recommendedName>
</protein>
<dbReference type="SUPFAM" id="SSF74788">
    <property type="entry name" value="Cullin repeat-like"/>
    <property type="match status" value="1"/>
</dbReference>
<dbReference type="PANTHER" id="PTHR12542:SF85">
    <property type="entry name" value="EXOCYST SUBUNIT EXO70 FAMILY PROTEIN"/>
    <property type="match status" value="1"/>
</dbReference>
<organism evidence="6 7">
    <name type="scientific">Adiantum capillus-veneris</name>
    <name type="common">Maidenhair fern</name>
    <dbReference type="NCBI Taxonomy" id="13818"/>
    <lineage>
        <taxon>Eukaryota</taxon>
        <taxon>Viridiplantae</taxon>
        <taxon>Streptophyta</taxon>
        <taxon>Embryophyta</taxon>
        <taxon>Tracheophyta</taxon>
        <taxon>Polypodiopsida</taxon>
        <taxon>Polypodiidae</taxon>
        <taxon>Polypodiales</taxon>
        <taxon>Pteridineae</taxon>
        <taxon>Pteridaceae</taxon>
        <taxon>Vittarioideae</taxon>
        <taxon>Adiantum</taxon>
    </lineage>
</organism>
<dbReference type="GO" id="GO:0000145">
    <property type="term" value="C:exocyst"/>
    <property type="evidence" value="ECO:0007669"/>
    <property type="project" value="InterPro"/>
</dbReference>
<dbReference type="EMBL" id="JABFUD020000007">
    <property type="protein sequence ID" value="KAI5078092.1"/>
    <property type="molecule type" value="Genomic_DNA"/>
</dbReference>
<feature type="non-terminal residue" evidence="6">
    <location>
        <position position="1"/>
    </location>
</feature>
<reference evidence="6" key="1">
    <citation type="submission" date="2021-01" db="EMBL/GenBank/DDBJ databases">
        <title>Adiantum capillus-veneris genome.</title>
        <authorList>
            <person name="Fang Y."/>
            <person name="Liao Q."/>
        </authorList>
    </citation>
    <scope>NUCLEOTIDE SEQUENCE</scope>
    <source>
        <strain evidence="6">H3</strain>
        <tissue evidence="6">Leaf</tissue>
    </source>
</reference>
<comment type="function">
    <text evidence="3">Component of the exocyst complex.</text>
</comment>
<gene>
    <name evidence="6" type="ORF">GOP47_0007916</name>
</gene>
<evidence type="ECO:0000313" key="7">
    <source>
        <dbReference type="Proteomes" id="UP000886520"/>
    </source>
</evidence>